<dbReference type="PANTHER" id="PTHR30055:SF235">
    <property type="entry name" value="TRANSCRIPTIONAL REGULATORY PROTEIN"/>
    <property type="match status" value="1"/>
</dbReference>
<evidence type="ECO:0000256" key="3">
    <source>
        <dbReference type="SAM" id="MobiDB-lite"/>
    </source>
</evidence>
<dbReference type="PROSITE" id="PS50977">
    <property type="entry name" value="HTH_TETR_2"/>
    <property type="match status" value="1"/>
</dbReference>
<evidence type="ECO:0000259" key="4">
    <source>
        <dbReference type="PROSITE" id="PS50977"/>
    </source>
</evidence>
<dbReference type="InterPro" id="IPR050109">
    <property type="entry name" value="HTH-type_TetR-like_transc_reg"/>
</dbReference>
<feature type="DNA-binding region" description="H-T-H motif" evidence="2">
    <location>
        <begin position="46"/>
        <end position="65"/>
    </location>
</feature>
<feature type="region of interest" description="Disordered" evidence="3">
    <location>
        <begin position="1"/>
        <end position="25"/>
    </location>
</feature>
<dbReference type="Pfam" id="PF00440">
    <property type="entry name" value="TetR_N"/>
    <property type="match status" value="1"/>
</dbReference>
<dbReference type="PANTHER" id="PTHR30055">
    <property type="entry name" value="HTH-TYPE TRANSCRIPTIONAL REGULATOR RUTR"/>
    <property type="match status" value="1"/>
</dbReference>
<reference evidence="6" key="1">
    <citation type="submission" date="2016-03" db="EMBL/GenBank/DDBJ databases">
        <title>Complete genome sequence of the type strain Actinoalloteichus hymeniacidonis DSM 45092.</title>
        <authorList>
            <person name="Schaffert L."/>
            <person name="Albersmeier A."/>
            <person name="Winkler A."/>
            <person name="Kalinowski J."/>
            <person name="Zotchev S."/>
            <person name="Ruckert C."/>
        </authorList>
    </citation>
    <scope>NUCLEOTIDE SEQUENCE [LARGE SCALE GENOMIC DNA]</scope>
    <source>
        <strain evidence="6">HPA177(T) (DSM 45092(T))</strain>
    </source>
</reference>
<protein>
    <submittedName>
        <fullName evidence="5">Transcriptional regulator, TetR family</fullName>
    </submittedName>
</protein>
<keyword evidence="1 2" id="KW-0238">DNA-binding</keyword>
<dbReference type="InterPro" id="IPR041678">
    <property type="entry name" value="TetR_C_16"/>
</dbReference>
<dbReference type="InterPro" id="IPR001647">
    <property type="entry name" value="HTH_TetR"/>
</dbReference>
<dbReference type="InterPro" id="IPR036271">
    <property type="entry name" value="Tet_transcr_reg_TetR-rel_C_sf"/>
</dbReference>
<dbReference type="KEGG" id="ahm:TL08_09760"/>
<name>A0AAC9HP00_9PSEU</name>
<dbReference type="Proteomes" id="UP000095210">
    <property type="component" value="Chromosome"/>
</dbReference>
<dbReference type="SUPFAM" id="SSF48498">
    <property type="entry name" value="Tetracyclin repressor-like, C-terminal domain"/>
    <property type="match status" value="1"/>
</dbReference>
<proteinExistence type="predicted"/>
<organism evidence="5 6">
    <name type="scientific">Actinoalloteichus hymeniacidonis</name>
    <dbReference type="NCBI Taxonomy" id="340345"/>
    <lineage>
        <taxon>Bacteria</taxon>
        <taxon>Bacillati</taxon>
        <taxon>Actinomycetota</taxon>
        <taxon>Actinomycetes</taxon>
        <taxon>Pseudonocardiales</taxon>
        <taxon>Pseudonocardiaceae</taxon>
        <taxon>Actinoalloteichus</taxon>
    </lineage>
</organism>
<evidence type="ECO:0000256" key="2">
    <source>
        <dbReference type="PROSITE-ProRule" id="PRU00335"/>
    </source>
</evidence>
<evidence type="ECO:0000313" key="6">
    <source>
        <dbReference type="Proteomes" id="UP000095210"/>
    </source>
</evidence>
<evidence type="ECO:0000313" key="5">
    <source>
        <dbReference type="EMBL" id="AOS62767.1"/>
    </source>
</evidence>
<gene>
    <name evidence="5" type="ORF">TL08_09760</name>
</gene>
<dbReference type="Pfam" id="PF17920">
    <property type="entry name" value="TetR_C_16"/>
    <property type="match status" value="1"/>
</dbReference>
<dbReference type="EMBL" id="CP014859">
    <property type="protein sequence ID" value="AOS62767.1"/>
    <property type="molecule type" value="Genomic_DNA"/>
</dbReference>
<accession>A0AAC9HP00</accession>
<dbReference type="GO" id="GO:0000976">
    <property type="term" value="F:transcription cis-regulatory region binding"/>
    <property type="evidence" value="ECO:0007669"/>
    <property type="project" value="TreeGrafter"/>
</dbReference>
<dbReference type="GO" id="GO:0003700">
    <property type="term" value="F:DNA-binding transcription factor activity"/>
    <property type="evidence" value="ECO:0007669"/>
    <property type="project" value="TreeGrafter"/>
</dbReference>
<dbReference type="SUPFAM" id="SSF46689">
    <property type="entry name" value="Homeodomain-like"/>
    <property type="match status" value="1"/>
</dbReference>
<dbReference type="PRINTS" id="PR00455">
    <property type="entry name" value="HTHTETR"/>
</dbReference>
<feature type="domain" description="HTH tetR-type" evidence="4">
    <location>
        <begin position="23"/>
        <end position="83"/>
    </location>
</feature>
<dbReference type="Gene3D" id="1.10.357.10">
    <property type="entry name" value="Tetracycline Repressor, domain 2"/>
    <property type="match status" value="1"/>
</dbReference>
<dbReference type="InterPro" id="IPR009057">
    <property type="entry name" value="Homeodomain-like_sf"/>
</dbReference>
<evidence type="ECO:0000256" key="1">
    <source>
        <dbReference type="ARBA" id="ARBA00023125"/>
    </source>
</evidence>
<dbReference type="Gene3D" id="1.10.10.60">
    <property type="entry name" value="Homeodomain-like"/>
    <property type="match status" value="1"/>
</dbReference>
<sequence>MTGSTNPQPEPRDTRRRGRRSGGDTRETLLAAAREVFAERSFEQATVRMIAERAGVDAAMVNHWFGGKDGLFATAVALPFDPGLLIPTVVEGDRAQAPARMIGAFLSIWDAHPGGFAALFHSYSSNEAAAGMLRDALDRLVIGEALARLGVDRASTRAALCASQLVGLGVVRYVLRFEPLAEADPDWVVAAVAPTMYRYLFEELPPDDGGGGDSA</sequence>
<dbReference type="RefSeq" id="WP_069848271.1">
    <property type="nucleotide sequence ID" value="NZ_CP014859.1"/>
</dbReference>
<dbReference type="AlphaFoldDB" id="A0AAC9HP00"/>
<keyword evidence="6" id="KW-1185">Reference proteome</keyword>